<protein>
    <submittedName>
        <fullName evidence="13">Uncharacterized protein LOC100367056</fullName>
    </submittedName>
</protein>
<feature type="compositionally biased region" description="Basic residues" evidence="9">
    <location>
        <begin position="691"/>
        <end position="700"/>
    </location>
</feature>
<dbReference type="PANTHER" id="PTHR10978">
    <property type="entry name" value="SUCCINATE DEHYDROGENASE CYTOCHROME B560 SUBUNIT"/>
    <property type="match status" value="1"/>
</dbReference>
<feature type="domain" description="PAW" evidence="11">
    <location>
        <begin position="201"/>
        <end position="385"/>
    </location>
</feature>
<dbReference type="InterPro" id="IPR038680">
    <property type="entry name" value="PAW_sf"/>
</dbReference>
<dbReference type="InterPro" id="IPR008979">
    <property type="entry name" value="Galactose-bd-like_sf"/>
</dbReference>
<dbReference type="NCBIfam" id="TIGR02970">
    <property type="entry name" value="succ_dehyd_cytB"/>
    <property type="match status" value="1"/>
</dbReference>
<keyword evidence="12" id="KW-1185">Reference proteome</keyword>
<comment type="subcellular location">
    <subcellularLocation>
        <location evidence="1">Membrane</location>
        <topology evidence="1">Multi-pass membrane protein</topology>
    </subcellularLocation>
</comment>
<feature type="compositionally biased region" description="Basic and acidic residues" evidence="9">
    <location>
        <begin position="513"/>
        <end position="539"/>
    </location>
</feature>
<dbReference type="InterPro" id="IPR018495">
    <property type="entry name" value="Succ_DH_cyt_bsu_CS"/>
</dbReference>
<feature type="region of interest" description="Disordered" evidence="9">
    <location>
        <begin position="487"/>
        <end position="540"/>
    </location>
</feature>
<evidence type="ECO:0000256" key="7">
    <source>
        <dbReference type="ARBA" id="ARBA00023136"/>
    </source>
</evidence>
<proteinExistence type="predicted"/>
<feature type="repeat" description="ANK" evidence="8">
    <location>
        <begin position="434"/>
        <end position="456"/>
    </location>
</feature>
<keyword evidence="4" id="KW-0479">Metal-binding</keyword>
<reference evidence="13" key="1">
    <citation type="submission" date="2025-08" db="UniProtKB">
        <authorList>
            <consortium name="RefSeq"/>
        </authorList>
    </citation>
    <scope>IDENTIFICATION</scope>
    <source>
        <tissue evidence="13">Testes</tissue>
    </source>
</reference>
<dbReference type="SMART" id="SM00248">
    <property type="entry name" value="ANK"/>
    <property type="match status" value="1"/>
</dbReference>
<evidence type="ECO:0000256" key="4">
    <source>
        <dbReference type="ARBA" id="ARBA00022723"/>
    </source>
</evidence>
<evidence type="ECO:0000313" key="13">
    <source>
        <dbReference type="RefSeq" id="XP_006814784.1"/>
    </source>
</evidence>
<evidence type="ECO:0000256" key="6">
    <source>
        <dbReference type="ARBA" id="ARBA00023004"/>
    </source>
</evidence>
<name>A0ABM0M443_SACKO</name>
<evidence type="ECO:0000256" key="2">
    <source>
        <dbReference type="ARBA" id="ARBA00022617"/>
    </source>
</evidence>
<dbReference type="SUPFAM" id="SSF48403">
    <property type="entry name" value="Ankyrin repeat"/>
    <property type="match status" value="1"/>
</dbReference>
<dbReference type="PROSITE" id="PS50088">
    <property type="entry name" value="ANK_REPEAT"/>
    <property type="match status" value="1"/>
</dbReference>
<feature type="transmembrane region" description="Helical" evidence="10">
    <location>
        <begin position="890"/>
        <end position="911"/>
    </location>
</feature>
<keyword evidence="2" id="KW-0349">Heme</keyword>
<evidence type="ECO:0000256" key="9">
    <source>
        <dbReference type="SAM" id="MobiDB-lite"/>
    </source>
</evidence>
<evidence type="ECO:0000313" key="12">
    <source>
        <dbReference type="Proteomes" id="UP000694865"/>
    </source>
</evidence>
<keyword evidence="6" id="KW-0408">Iron</keyword>
<evidence type="ECO:0000256" key="10">
    <source>
        <dbReference type="SAM" id="Phobius"/>
    </source>
</evidence>
<dbReference type="Gene3D" id="1.20.1300.10">
    <property type="entry name" value="Fumarate reductase/succinate dehydrogenase, transmembrane subunit"/>
    <property type="match status" value="1"/>
</dbReference>
<evidence type="ECO:0000259" key="11">
    <source>
        <dbReference type="Pfam" id="PF04721"/>
    </source>
</evidence>
<dbReference type="Gene3D" id="2.60.120.1020">
    <property type="entry name" value="Peptide N glycanase, PAW domain"/>
    <property type="match status" value="2"/>
</dbReference>
<dbReference type="GeneID" id="100367056"/>
<dbReference type="InterPro" id="IPR036770">
    <property type="entry name" value="Ankyrin_rpt-contain_sf"/>
</dbReference>
<evidence type="ECO:0000256" key="5">
    <source>
        <dbReference type="ARBA" id="ARBA00022989"/>
    </source>
</evidence>
<dbReference type="SUPFAM" id="SSF81343">
    <property type="entry name" value="Fumarate reductase respiratory complex transmembrane subunits"/>
    <property type="match status" value="1"/>
</dbReference>
<keyword evidence="7 10" id="KW-0472">Membrane</keyword>
<dbReference type="PROSITE" id="PS01001">
    <property type="entry name" value="SDH_CYT_2"/>
    <property type="match status" value="1"/>
</dbReference>
<dbReference type="InterPro" id="IPR006588">
    <property type="entry name" value="Peptide_N_glycanase_PAW_dom"/>
</dbReference>
<dbReference type="Pfam" id="PF13857">
    <property type="entry name" value="Ank_5"/>
    <property type="match status" value="1"/>
</dbReference>
<keyword evidence="5 10" id="KW-1133">Transmembrane helix</keyword>
<dbReference type="Proteomes" id="UP000694865">
    <property type="component" value="Unplaced"/>
</dbReference>
<dbReference type="InterPro" id="IPR002110">
    <property type="entry name" value="Ankyrin_rpt"/>
</dbReference>
<keyword evidence="8" id="KW-0040">ANK repeat</keyword>
<gene>
    <name evidence="13" type="primary">LOC100367056</name>
</gene>
<dbReference type="PANTHER" id="PTHR10978:SF5">
    <property type="entry name" value="SUCCINATE DEHYDROGENASE CYTOCHROME B560 SUBUNIT, MITOCHONDRIAL"/>
    <property type="match status" value="1"/>
</dbReference>
<dbReference type="InterPro" id="IPR034804">
    <property type="entry name" value="SQR/QFR_C/D"/>
</dbReference>
<dbReference type="InterPro" id="IPR000701">
    <property type="entry name" value="SuccDH_FuR_B_TM-su"/>
</dbReference>
<evidence type="ECO:0000256" key="8">
    <source>
        <dbReference type="PROSITE-ProRule" id="PRU00023"/>
    </source>
</evidence>
<dbReference type="SUPFAM" id="SSF49785">
    <property type="entry name" value="Galactose-binding domain-like"/>
    <property type="match status" value="2"/>
</dbReference>
<feature type="transmembrane region" description="Helical" evidence="10">
    <location>
        <begin position="818"/>
        <end position="840"/>
    </location>
</feature>
<dbReference type="Pfam" id="PF01127">
    <property type="entry name" value="Sdh_cyt"/>
    <property type="match status" value="1"/>
</dbReference>
<feature type="compositionally biased region" description="Low complexity" evidence="9">
    <location>
        <begin position="496"/>
        <end position="511"/>
    </location>
</feature>
<dbReference type="PROSITE" id="PS50297">
    <property type="entry name" value="ANK_REP_REGION"/>
    <property type="match status" value="1"/>
</dbReference>
<dbReference type="Pfam" id="PF04721">
    <property type="entry name" value="PAW"/>
    <property type="match status" value="2"/>
</dbReference>
<feature type="region of interest" description="Disordered" evidence="9">
    <location>
        <begin position="650"/>
        <end position="715"/>
    </location>
</feature>
<dbReference type="CDD" id="cd03499">
    <property type="entry name" value="SQR_TypeC_SdhC"/>
    <property type="match status" value="1"/>
</dbReference>
<evidence type="ECO:0000256" key="3">
    <source>
        <dbReference type="ARBA" id="ARBA00022692"/>
    </source>
</evidence>
<accession>A0ABM0M443</accession>
<sequence>MTVGYQYPINVRKSGKVFVLSAKEKKKKVFHLKYSCLADMYVRVSDDKALIHAWDSGVYMAENVQRNKNVKEAFLSRVANTSAEESASISWKFDFGKYKMDFGALRATSCTFRSNASVTWRIHDGANTNRFIIPNGGENPISLHKLTGASSLVLSAFLRGGIGDEACFQTRLFNESLDAFKEFPLEIWVRVRPREGIEKWEKPKGKSFTLTKKERDKGEFHLRYSSASDKYIRVSDDDKQITGWQNGVYAEEDICRKAEYDSQKAYLSRKNSQTPDDTSFISWKFDFGGYQLDCGSLLACSSLHHKSASVLWKLEDGMNPDRYVIPTGAKEVMNLEELKGASSLVLSAFMCGGVSSGGVAWQHTQLFRQNITSHDKYPFEIKLQLTKSVTIFDKVEELSIAAMNNDIEYLHEVLNCVKEEYGVSELSIIHTNSQGDTPLHVAMKYGALEAAKCLIDTFPSLLNLVNRDNALPMEYADDQMKTMLGKNQENLEPPCNSSQTDTTTNNNVNSNEEPMKSEPVKNEPETALKASLEPKEEKTCTATTQLHDVKNLNSDHKEVKPKLERQQGKKLEQIESKVKSKEVTKIKQKTKTMKESENVKKADRTVFMKSKKVGTDLQGDVIDCGVNTCRVVVEDVPKKQEEIKINTEFSEKEESITTCTEDSELEQSSTEESKKNTESASLSEESGKPLKGNRKRRKNGKNGVGATGSNKKLKVSMKHTSKYDQVDQFILNSVMAELNPANEVQSRALIAPATTTSAPSKVPLYALEDKKEKEEFYEFQNETFWNKQYALGRPRSPFWIYDPQLTAILSITHRATGAIMMCSIATFAVGMNVLPHDFMFYVDWVKGLELPWWVYYAGKATIAWPLMYHLGNGVRHLFWDMGYGFEMRNLYRSGYAVCLWSVVAAWGLAAIPIS</sequence>
<dbReference type="InterPro" id="IPR014314">
    <property type="entry name" value="Succ_DH_cytb556"/>
</dbReference>
<evidence type="ECO:0000256" key="1">
    <source>
        <dbReference type="ARBA" id="ARBA00004141"/>
    </source>
</evidence>
<keyword evidence="3 10" id="KW-0812">Transmembrane</keyword>
<dbReference type="Gene3D" id="1.25.40.20">
    <property type="entry name" value="Ankyrin repeat-containing domain"/>
    <property type="match status" value="1"/>
</dbReference>
<dbReference type="RefSeq" id="XP_006814784.1">
    <property type="nucleotide sequence ID" value="XM_006814721.1"/>
</dbReference>
<feature type="domain" description="PAW" evidence="11">
    <location>
        <begin position="13"/>
        <end position="190"/>
    </location>
</feature>
<organism evidence="12 13">
    <name type="scientific">Saccoglossus kowalevskii</name>
    <name type="common">Acorn worm</name>
    <dbReference type="NCBI Taxonomy" id="10224"/>
    <lineage>
        <taxon>Eukaryota</taxon>
        <taxon>Metazoa</taxon>
        <taxon>Hemichordata</taxon>
        <taxon>Enteropneusta</taxon>
        <taxon>Harrimaniidae</taxon>
        <taxon>Saccoglossus</taxon>
    </lineage>
</organism>